<dbReference type="InterPro" id="IPR042102">
    <property type="entry name" value="RNA_pol_Rpb1_3_sf"/>
</dbReference>
<evidence type="ECO:0000313" key="17">
    <source>
        <dbReference type="EMBL" id="KNC87399.1"/>
    </source>
</evidence>
<keyword evidence="8" id="KW-0677">Repeat</keyword>
<comment type="function">
    <text evidence="14">DNA-dependent RNA polymerase catalyzes the transcription of DNA into RNA using the four ribonucleoside triphosphates as substrates.</text>
</comment>
<keyword evidence="7" id="KW-0479">Metal-binding</keyword>
<dbReference type="EMBL" id="KQ241611">
    <property type="protein sequence ID" value="KNC87399.1"/>
    <property type="molecule type" value="Genomic_DNA"/>
</dbReference>
<evidence type="ECO:0000256" key="13">
    <source>
        <dbReference type="ARBA" id="ARBA00023242"/>
    </source>
</evidence>
<keyword evidence="13" id="KW-0539">Nucleus</keyword>
<comment type="catalytic activity">
    <reaction evidence="14">
        <text>RNA(n) + a ribonucleoside 5'-triphosphate = RNA(n+1) + diphosphate</text>
        <dbReference type="Rhea" id="RHEA:21248"/>
        <dbReference type="Rhea" id="RHEA-COMP:14527"/>
        <dbReference type="Rhea" id="RHEA-COMP:17342"/>
        <dbReference type="ChEBI" id="CHEBI:33019"/>
        <dbReference type="ChEBI" id="CHEBI:61557"/>
        <dbReference type="ChEBI" id="CHEBI:140395"/>
        <dbReference type="EC" id="2.7.7.6"/>
    </reaction>
</comment>
<dbReference type="RefSeq" id="XP_014161301.1">
    <property type="nucleotide sequence ID" value="XM_014305826.1"/>
</dbReference>
<comment type="similarity">
    <text evidence="2 14">Belongs to the RNA polymerase beta' chain family.</text>
</comment>
<dbReference type="SMART" id="SM00663">
    <property type="entry name" value="RPOLA_N"/>
    <property type="match status" value="1"/>
</dbReference>
<evidence type="ECO:0000256" key="2">
    <source>
        <dbReference type="ARBA" id="ARBA00006460"/>
    </source>
</evidence>
<dbReference type="Gene3D" id="1.10.150.390">
    <property type="match status" value="1"/>
</dbReference>
<dbReference type="Proteomes" id="UP000054560">
    <property type="component" value="Unassembled WGS sequence"/>
</dbReference>
<dbReference type="InterPro" id="IPR007083">
    <property type="entry name" value="RNA_pol_Rpb1_4"/>
</dbReference>
<keyword evidence="6 14" id="KW-0548">Nucleotidyltransferase</keyword>
<dbReference type="Pfam" id="PF04983">
    <property type="entry name" value="RNA_pol_Rpb1_3"/>
    <property type="match status" value="1"/>
</dbReference>
<keyword evidence="11" id="KW-0238">DNA-binding</keyword>
<evidence type="ECO:0000256" key="7">
    <source>
        <dbReference type="ARBA" id="ARBA00022723"/>
    </source>
</evidence>
<dbReference type="Gene3D" id="6.10.250.2940">
    <property type="match status" value="1"/>
</dbReference>
<dbReference type="GeneID" id="25900994"/>
<protein>
    <recommendedName>
        <fullName evidence="14">DNA-directed RNA polymerase subunit</fullName>
        <ecNumber evidence="14">2.7.7.6</ecNumber>
    </recommendedName>
</protein>
<keyword evidence="12 14" id="KW-0804">Transcription</keyword>
<dbReference type="STRING" id="667725.A0A0L0GEU2"/>
<feature type="region of interest" description="Disordered" evidence="15">
    <location>
        <begin position="1438"/>
        <end position="1699"/>
    </location>
</feature>
<evidence type="ECO:0000256" key="12">
    <source>
        <dbReference type="ARBA" id="ARBA00023163"/>
    </source>
</evidence>
<dbReference type="OrthoDB" id="270392at2759"/>
<dbReference type="FunFam" id="3.30.1490.180:FF:000001">
    <property type="entry name" value="DNA-directed RNA polymerase subunit"/>
    <property type="match status" value="1"/>
</dbReference>
<dbReference type="InterPro" id="IPR006592">
    <property type="entry name" value="RNA_pol_N"/>
</dbReference>
<evidence type="ECO:0000256" key="14">
    <source>
        <dbReference type="RuleBase" id="RU004279"/>
    </source>
</evidence>
<dbReference type="Pfam" id="PF04997">
    <property type="entry name" value="RNA_pol_Rpb1_1"/>
    <property type="match status" value="1"/>
</dbReference>
<proteinExistence type="inferred from homology"/>
<keyword evidence="5 14" id="KW-0808">Transferase</keyword>
<evidence type="ECO:0000259" key="16">
    <source>
        <dbReference type="SMART" id="SM00663"/>
    </source>
</evidence>
<dbReference type="GO" id="GO:0003677">
    <property type="term" value="F:DNA binding"/>
    <property type="evidence" value="ECO:0007669"/>
    <property type="project" value="UniProtKB-KW"/>
</dbReference>
<evidence type="ECO:0000256" key="3">
    <source>
        <dbReference type="ARBA" id="ARBA00022478"/>
    </source>
</evidence>
<gene>
    <name evidence="17" type="ORF">SARC_00490</name>
</gene>
<dbReference type="Pfam" id="PF00623">
    <property type="entry name" value="RNA_pol_Rpb1_2"/>
    <property type="match status" value="1"/>
</dbReference>
<accession>A0A0L0GEU2</accession>
<dbReference type="InterPro" id="IPR038593">
    <property type="entry name" value="RNA_pol_Rpb1_7_sf"/>
</dbReference>
<feature type="compositionally biased region" description="Low complexity" evidence="15">
    <location>
        <begin position="1484"/>
        <end position="1684"/>
    </location>
</feature>
<keyword evidence="9" id="KW-0862">Zinc</keyword>
<organism evidence="17 18">
    <name type="scientific">Sphaeroforma arctica JP610</name>
    <dbReference type="NCBI Taxonomy" id="667725"/>
    <lineage>
        <taxon>Eukaryota</taxon>
        <taxon>Ichthyosporea</taxon>
        <taxon>Ichthyophonida</taxon>
        <taxon>Sphaeroforma</taxon>
    </lineage>
</organism>
<feature type="domain" description="RNA polymerase N-terminal" evidence="16">
    <location>
        <begin position="179"/>
        <end position="482"/>
    </location>
</feature>
<dbReference type="InterPro" id="IPR045867">
    <property type="entry name" value="DNA-dir_RpoC_beta_prime"/>
</dbReference>
<evidence type="ECO:0000256" key="6">
    <source>
        <dbReference type="ARBA" id="ARBA00022695"/>
    </source>
</evidence>
<dbReference type="FunFam" id="2.40.40.20:FF:000019">
    <property type="entry name" value="DNA-directed RNA polymerase II subunit RPB1"/>
    <property type="match status" value="1"/>
</dbReference>
<dbReference type="InterPro" id="IPR000722">
    <property type="entry name" value="RNA_pol_asu"/>
</dbReference>
<dbReference type="Gene3D" id="1.10.274.100">
    <property type="entry name" value="RNA polymerase Rpb1, domain 3"/>
    <property type="match status" value="1"/>
</dbReference>
<dbReference type="InterPro" id="IPR000684">
    <property type="entry name" value="RNA_pol_II_repeat_euk"/>
</dbReference>
<dbReference type="SUPFAM" id="SSF64484">
    <property type="entry name" value="beta and beta-prime subunits of DNA dependent RNA-polymerase"/>
    <property type="match status" value="1"/>
</dbReference>
<dbReference type="InterPro" id="IPR007066">
    <property type="entry name" value="RNA_pol_Rpb1_3"/>
</dbReference>
<dbReference type="GO" id="GO:0046872">
    <property type="term" value="F:metal ion binding"/>
    <property type="evidence" value="ECO:0007669"/>
    <property type="project" value="UniProtKB-KW"/>
</dbReference>
<evidence type="ECO:0000256" key="15">
    <source>
        <dbReference type="SAM" id="MobiDB-lite"/>
    </source>
</evidence>
<evidence type="ECO:0000256" key="5">
    <source>
        <dbReference type="ARBA" id="ARBA00022679"/>
    </source>
</evidence>
<dbReference type="FunFam" id="3.30.1360.140:FF:000001">
    <property type="entry name" value="DNA-directed RNA polymerase subunit"/>
    <property type="match status" value="1"/>
</dbReference>
<dbReference type="Pfam" id="PF04990">
    <property type="entry name" value="RNA_pol_Rpb1_7"/>
    <property type="match status" value="1"/>
</dbReference>
<dbReference type="InterPro" id="IPR007075">
    <property type="entry name" value="RNA_pol_Rpb1_6"/>
</dbReference>
<dbReference type="InterPro" id="IPR007073">
    <property type="entry name" value="RNA_pol_Rpb1_7"/>
</dbReference>
<dbReference type="PROSITE" id="PS00115">
    <property type="entry name" value="RNA_POL_II_REPEAT"/>
    <property type="match status" value="11"/>
</dbReference>
<keyword evidence="4" id="KW-0597">Phosphoprotein</keyword>
<dbReference type="PRINTS" id="PR01217">
    <property type="entry name" value="PRICHEXTENSN"/>
</dbReference>
<dbReference type="GO" id="GO:0003899">
    <property type="term" value="F:DNA-directed RNA polymerase activity"/>
    <property type="evidence" value="ECO:0007669"/>
    <property type="project" value="UniProtKB-EC"/>
</dbReference>
<dbReference type="Pfam" id="PF04992">
    <property type="entry name" value="RNA_pol_Rpb1_6"/>
    <property type="match status" value="1"/>
</dbReference>
<dbReference type="Pfam" id="PF05001">
    <property type="entry name" value="RNA_pol_Rpb1_R"/>
    <property type="match status" value="11"/>
</dbReference>
<sequence>MFKLVISMHVHLQMRVFNCLYIEPRALAQEHLRHNTQALLLSLDFIFTNAFKFCPTDDDERLLQSRMIGNPKRRFKRVAELCHSKKICELGEVNMGSVDPDNHNVEHEIIRGKGGCGRAQPVSWRRDGFKITAEWKEIDEDSNEKKKLITAEMAHQILKRISDKDSWILGFDPQWCRPDWMISTILPVSPLAVRPSIMMDSASRSSDDLTYKLVDILKCNIELKKHELAGSPAHVLSEYIDLLQFHVATMTDNELPGQPVAQQKSGRPLKSIRQRLKAKDGRIRGNLMGKRVDFSARTVITADPNLSINQVGVPRSIALNMTYPETVTPYNIDQMQQLISNGPTEHPGAKYIIRKDGARIDLRYNQASADLHLEPGYKVERHMVDGDYIIFNRQPSLHKMSMMGHKVKILPYSTFRMNLSVTSPYNADFDGDEMNLHLAQSVETRAEIDQLMMVPRCIVTPQANKPVMGIVQDTLTAARKFTKPDCFIEMDDVMNLLMYLQHWDGVVPQPAILKPKPLWTGKQLFNYLIVPGTNYINNKNQPTEEKNHKTNRDFSPTDSKVLVINGRLMSGLICKKTIGSSGGGLIHVMFMEHGPEKTRHFFDSIQHCINQWLMIEGHSMSISDMMADESTNDMIRARIARAKEEVSDIILTAQMEQLEPTPGNSLRETFENKVNQTLNKAREDTGQLTNENLSRFNNMKAMVDSGAKGSLINVSQVIACVGQQNVEGKRIPFGFQYRSLPHFLKDDYGPESRGFVENSYLSGLTPAEFYFHAMGGREGLIDTAVKTAETGYIQRRLVKAMEDVMVKYDGTVRNALGDIIQFVYGEDGLDGTAMESQNLPILKPSNQAFENNYKLSVPQINKLRKVLNTDIVEELLRDQGAQEILMGEWTQLQNDREDLRVIFSDGTDNTPMPVNLNRLIWNAKQIFRIKDHNLSDLHPCLIVQGVKNLSDRLQMIKGEDDISRQTSESATMLFKILLRSTLCSRTLLERHHMTSEAFSWLLGEIEARFLAAYVNPGEMVGALAAQSIGEPATQMTLNTFHFAGVGSKNVTLGVPRLKELINVAKTVKTPALTVYLVDEYRQDMQKAKYVQSKLEHTTLRNVTAGTEIYYDPNPSETVIAEDEEFVSAFYEMPEEDLDINLLSKWMLRIELDRKRMVDKNLNMEQVAARISEEFGEDLWCIFSDDNADKLILRIRVKTAPHDKDEEDGEDEDDQFLKKVESSLLSTLDLQGIPGISKVYMTDKDRRKIFNESGESAQEDEWKLETDGVNLLAVMSELAIDEIRTTSNDIVEIIHGLGIEAVRMSLKNEIHKVISFDGSYVNYRHMAMLVDMMTFRGHLMSITRHGINRNDNGCLQKASFEETVEILFEAAAFGETDYLKGVTESIMLGQLAPLGTGEFDLFLNEDQLQFAHDVPQVADYNSSMFDSFAPSTGIFTPSHDSMSPEYGGYSPGGMTPGAQFSPMPDSGAFSPAYSNGPGSPGEPWSPTSPAYTPSSPAYSPTSPAYSPTSPSYSPTSPAYSPTSPAYSPTSPAYSPTSPAYSPTSPSYSPTSPAYSPTSPAYSPTSPAYSPTSPSYSPTSPAYSPTSPAYSPTSPSYSPTSPSYSPTSPSYSPTSPAYSPTSPAYSPTSPSYSSSAAVYSPSSPAYSPTSPSYSPTSPSYSPTSPSYSPTSPSYSPTDMSYSPTSPVYSPDGTNGTKKDAK</sequence>
<dbReference type="CDD" id="cd02733">
    <property type="entry name" value="RNAP_II_RPB1_N"/>
    <property type="match status" value="1"/>
</dbReference>
<evidence type="ECO:0000256" key="4">
    <source>
        <dbReference type="ARBA" id="ARBA00022553"/>
    </source>
</evidence>
<dbReference type="FunFam" id="1.10.150.390:FF:000001">
    <property type="entry name" value="DNA-directed RNA polymerase subunit"/>
    <property type="match status" value="1"/>
</dbReference>
<dbReference type="GO" id="GO:0006366">
    <property type="term" value="P:transcription by RNA polymerase II"/>
    <property type="evidence" value="ECO:0007669"/>
    <property type="project" value="InterPro"/>
</dbReference>
<keyword evidence="18" id="KW-1185">Reference proteome</keyword>
<dbReference type="InterPro" id="IPR038120">
    <property type="entry name" value="Rpb1_funnel_sf"/>
</dbReference>
<dbReference type="Pfam" id="PF05000">
    <property type="entry name" value="RNA_pol_Rpb1_4"/>
    <property type="match status" value="1"/>
</dbReference>
<dbReference type="Gene3D" id="2.40.40.20">
    <property type="match status" value="1"/>
</dbReference>
<comment type="subcellular location">
    <subcellularLocation>
        <location evidence="1">Nucleus</location>
    </subcellularLocation>
</comment>
<keyword evidence="3 14" id="KW-0240">DNA-directed RNA polymerase</keyword>
<dbReference type="Gene3D" id="3.30.1360.140">
    <property type="match status" value="1"/>
</dbReference>
<dbReference type="FunFam" id="1.10.132.30:FF:000001">
    <property type="entry name" value="DNA-directed RNA polymerase subunit"/>
    <property type="match status" value="1"/>
</dbReference>
<evidence type="ECO:0000256" key="9">
    <source>
        <dbReference type="ARBA" id="ARBA00022833"/>
    </source>
</evidence>
<dbReference type="Gene3D" id="1.10.132.30">
    <property type="match status" value="1"/>
</dbReference>
<name>A0A0L0GEU2_9EUKA</name>
<dbReference type="EC" id="2.7.7.6" evidence="14"/>
<dbReference type="eggNOG" id="KOG0260">
    <property type="taxonomic scope" value="Eukaryota"/>
</dbReference>
<dbReference type="CDD" id="cd02584">
    <property type="entry name" value="RNAP_II_Rpb1_C"/>
    <property type="match status" value="1"/>
</dbReference>
<evidence type="ECO:0000256" key="10">
    <source>
        <dbReference type="ARBA" id="ARBA00022842"/>
    </source>
</evidence>
<evidence type="ECO:0000256" key="1">
    <source>
        <dbReference type="ARBA" id="ARBA00004123"/>
    </source>
</evidence>
<dbReference type="InterPro" id="IPR007080">
    <property type="entry name" value="RNA_pol_Rpb1_1"/>
</dbReference>
<evidence type="ECO:0000256" key="8">
    <source>
        <dbReference type="ARBA" id="ARBA00022737"/>
    </source>
</evidence>
<reference evidence="17 18" key="1">
    <citation type="submission" date="2011-02" db="EMBL/GenBank/DDBJ databases">
        <title>The Genome Sequence of Sphaeroforma arctica JP610.</title>
        <authorList>
            <consortium name="The Broad Institute Genome Sequencing Platform"/>
            <person name="Russ C."/>
            <person name="Cuomo C."/>
            <person name="Young S.K."/>
            <person name="Zeng Q."/>
            <person name="Gargeya S."/>
            <person name="Alvarado L."/>
            <person name="Berlin A."/>
            <person name="Chapman S.B."/>
            <person name="Chen Z."/>
            <person name="Freedman E."/>
            <person name="Gellesch M."/>
            <person name="Goldberg J."/>
            <person name="Griggs A."/>
            <person name="Gujja S."/>
            <person name="Heilman E."/>
            <person name="Heiman D."/>
            <person name="Howarth C."/>
            <person name="Mehta T."/>
            <person name="Neiman D."/>
            <person name="Pearson M."/>
            <person name="Roberts A."/>
            <person name="Saif S."/>
            <person name="Shea T."/>
            <person name="Shenoy N."/>
            <person name="Sisk P."/>
            <person name="Stolte C."/>
            <person name="Sykes S."/>
            <person name="White J."/>
            <person name="Yandava C."/>
            <person name="Burger G."/>
            <person name="Gray M.W."/>
            <person name="Holland P.W.H."/>
            <person name="King N."/>
            <person name="Lang F.B.F."/>
            <person name="Roger A.J."/>
            <person name="Ruiz-Trillo I."/>
            <person name="Haas B."/>
            <person name="Nusbaum C."/>
            <person name="Birren B."/>
        </authorList>
    </citation>
    <scope>NUCLEOTIDE SEQUENCE [LARGE SCALE GENOMIC DNA]</scope>
    <source>
        <strain evidence="17 18">JP610</strain>
    </source>
</reference>
<dbReference type="PANTHER" id="PTHR19376:SF37">
    <property type="entry name" value="DNA-DIRECTED RNA POLYMERASE II SUBUNIT RPB1"/>
    <property type="match status" value="1"/>
</dbReference>
<dbReference type="NCBIfam" id="NF006336">
    <property type="entry name" value="PRK08566.1"/>
    <property type="match status" value="1"/>
</dbReference>
<dbReference type="Gene3D" id="3.30.1490.180">
    <property type="entry name" value="RNA polymerase ii"/>
    <property type="match status" value="1"/>
</dbReference>
<dbReference type="GO" id="GO:0005665">
    <property type="term" value="C:RNA polymerase II, core complex"/>
    <property type="evidence" value="ECO:0007669"/>
    <property type="project" value="TreeGrafter"/>
</dbReference>
<dbReference type="PANTHER" id="PTHR19376">
    <property type="entry name" value="DNA-DIRECTED RNA POLYMERASE"/>
    <property type="match status" value="1"/>
</dbReference>
<dbReference type="Gene3D" id="6.20.50.80">
    <property type="match status" value="1"/>
</dbReference>
<dbReference type="InterPro" id="IPR007081">
    <property type="entry name" value="RNA_pol_Rpb1_5"/>
</dbReference>
<keyword evidence="10" id="KW-0460">Magnesium</keyword>
<evidence type="ECO:0000313" key="18">
    <source>
        <dbReference type="Proteomes" id="UP000054560"/>
    </source>
</evidence>
<dbReference type="Pfam" id="PF04998">
    <property type="entry name" value="RNA_pol_Rpb1_5"/>
    <property type="match status" value="1"/>
</dbReference>
<dbReference type="FunFam" id="1.10.274.100:FF:000001">
    <property type="entry name" value="DNA-directed RNA polymerase subunit"/>
    <property type="match status" value="1"/>
</dbReference>
<evidence type="ECO:0000256" key="11">
    <source>
        <dbReference type="ARBA" id="ARBA00023125"/>
    </source>
</evidence>